<organism evidence="1 2">
    <name type="scientific">Vibrio vulnificus (strain CMCP6)</name>
    <dbReference type="NCBI Taxonomy" id="216895"/>
    <lineage>
        <taxon>Bacteria</taxon>
        <taxon>Pseudomonadati</taxon>
        <taxon>Pseudomonadota</taxon>
        <taxon>Gammaproteobacteria</taxon>
        <taxon>Vibrionales</taxon>
        <taxon>Vibrionaceae</taxon>
        <taxon>Vibrio</taxon>
    </lineage>
</organism>
<dbReference type="Proteomes" id="UP000002275">
    <property type="component" value="Chromosome I"/>
</dbReference>
<protein>
    <submittedName>
        <fullName evidence="1">Transposase and inactivated derivative</fullName>
    </submittedName>
</protein>
<accession>A0A3Q0L7C9</accession>
<gene>
    <name evidence="1" type="ordered locus">VV1_3193</name>
</gene>
<dbReference type="AlphaFoldDB" id="A0A3Q0L7C9"/>
<dbReference type="KEGG" id="vvu:VV1_3193"/>
<reference evidence="1 2" key="3">
    <citation type="journal article" date="2011" name="Mol. Syst. Biol.">
        <title>Integrative genome-scale metabolic analysis of Vibrio vulnificus for drug targeting and discovery.</title>
        <authorList>
            <person name="Kim H.U."/>
            <person name="Kim S.Y."/>
            <person name="Jeong H."/>
            <person name="Kim T.Y."/>
            <person name="Kim J.J."/>
            <person name="Choy H.E."/>
            <person name="Yi K.Y."/>
            <person name="Rhee J.H."/>
            <person name="Lee S.Y."/>
        </authorList>
    </citation>
    <scope>NUCLEOTIDE SEQUENCE [LARGE SCALE GENOMIC DNA]</scope>
    <source>
        <strain evidence="1 2">CMCP6</strain>
    </source>
</reference>
<sequence length="125" mass="14547">MILRLPDRAERRRITKKMHKTKDKDHYRHLNAILLLSQGRAATLPFLQIAAVLTALLALNPQSLGYQRSRWRTESMAIEVNRIFGFNAHSSTIRRWGPKLGIVWRRACISKIQIKKPNSPESKRH</sequence>
<reference evidence="1 2" key="2">
    <citation type="journal article" date="2003" name="Infect. Immun.">
        <title>Characterization and pathogenic significance of Vibrio vulnificus antigens preferentially expressed in septicemic patients.</title>
        <authorList>
            <person name="Kim Y.R."/>
            <person name="Lee S.E."/>
            <person name="Kim C.M."/>
            <person name="Kim S.Y."/>
            <person name="Shin E.K."/>
            <person name="Shin D.H."/>
            <person name="Chung S.S."/>
            <person name="Choy H.E."/>
            <person name="Progulske-Fox A."/>
            <person name="Hillman J.D."/>
            <person name="Handfield M."/>
            <person name="Rhee J.H."/>
        </authorList>
    </citation>
    <scope>NUCLEOTIDE SEQUENCE [LARGE SCALE GENOMIC DNA]</scope>
    <source>
        <strain evidence="1 2">CMCP6</strain>
    </source>
</reference>
<evidence type="ECO:0000313" key="2">
    <source>
        <dbReference type="Proteomes" id="UP000002275"/>
    </source>
</evidence>
<proteinExistence type="predicted"/>
<evidence type="ECO:0000313" key="1">
    <source>
        <dbReference type="EMBL" id="AAO11507.1"/>
    </source>
</evidence>
<dbReference type="EMBL" id="AE016795">
    <property type="protein sequence ID" value="AAO11507.1"/>
    <property type="molecule type" value="Genomic_DNA"/>
</dbReference>
<reference evidence="2" key="1">
    <citation type="submission" date="2002-12" db="EMBL/GenBank/DDBJ databases">
        <title>Complete genome sequence of Vibrio vulnificus CMCP6.</title>
        <authorList>
            <person name="Rhee J.H."/>
            <person name="Kim S.Y."/>
            <person name="Chung S.S."/>
            <person name="Kim J.J."/>
            <person name="Moon Y.H."/>
            <person name="Jeong H."/>
            <person name="Choy H.E."/>
        </authorList>
    </citation>
    <scope>NUCLEOTIDE SEQUENCE [LARGE SCALE GENOMIC DNA]</scope>
    <source>
        <strain evidence="2">CMCP6</strain>
    </source>
</reference>
<name>A0A3Q0L7C9_VIBVU</name>